<organism evidence="8">
    <name type="scientific">Propionibacterium freudenreichii subsp. freudenreichii</name>
    <dbReference type="NCBI Taxonomy" id="66712"/>
    <lineage>
        <taxon>Bacteria</taxon>
        <taxon>Bacillati</taxon>
        <taxon>Actinomycetota</taxon>
        <taxon>Actinomycetes</taxon>
        <taxon>Propionibacteriales</taxon>
        <taxon>Propionibacteriaceae</taxon>
        <taxon>Propionibacterium</taxon>
    </lineage>
</organism>
<feature type="compositionally biased region" description="Basic and acidic residues" evidence="7">
    <location>
        <begin position="398"/>
        <end position="410"/>
    </location>
</feature>
<feature type="transmembrane region" description="Helical" evidence="6">
    <location>
        <begin position="134"/>
        <end position="155"/>
    </location>
</feature>
<dbReference type="EMBL" id="LM676418">
    <property type="protein sequence ID" value="CEP26684.1"/>
    <property type="molecule type" value="Genomic_DNA"/>
</dbReference>
<protein>
    <recommendedName>
        <fullName evidence="6">Phosphate transporter</fullName>
    </recommendedName>
</protein>
<dbReference type="PANTHER" id="PTHR11101:SF54">
    <property type="entry name" value="LOW-AFFINITY INORGANIC PHOSPHATE TRANSPORTER-RELATED"/>
    <property type="match status" value="1"/>
</dbReference>
<comment type="similarity">
    <text evidence="6">Belongs to the inorganic phosphate transporter (PiT) (TC 2.A.20) family.</text>
</comment>
<dbReference type="GO" id="GO:0005315">
    <property type="term" value="F:phosphate transmembrane transporter activity"/>
    <property type="evidence" value="ECO:0007669"/>
    <property type="project" value="InterPro"/>
</dbReference>
<name>A0A0B7NZA4_PROFF</name>
<evidence type="ECO:0000256" key="4">
    <source>
        <dbReference type="ARBA" id="ARBA00022989"/>
    </source>
</evidence>
<evidence type="ECO:0000256" key="3">
    <source>
        <dbReference type="ARBA" id="ARBA00022692"/>
    </source>
</evidence>
<evidence type="ECO:0000256" key="2">
    <source>
        <dbReference type="ARBA" id="ARBA00022448"/>
    </source>
</evidence>
<feature type="transmembrane region" description="Helical" evidence="6">
    <location>
        <begin position="306"/>
        <end position="325"/>
    </location>
</feature>
<evidence type="ECO:0000313" key="8">
    <source>
        <dbReference type="EMBL" id="CEP26684.1"/>
    </source>
</evidence>
<sequence>MTLTLVIIVVVVVALVFDFTNGFHDSANAMATSVATGAFGARQAVAVAAVLNVVGACLSTEVAKTISSGIVDNSLVNPQTVLAGLAGAIVWNLVTWLVGLPSSSSHAMFGGLIGAVLVTAGMAGVHWGVVVSKIILPALVAPVVAGIAAALSTWISYKITSPTAHHASRIFRHGQRLSASMVALAHGTSDGQKTMGIITLVLIGAGYQQSGTHPHWWVIALAGCAIGLGTYSGGWRIMRTLGKGLVEIKPAQGFCSETASTVAILASSHLGFGLSTTHVCSGAILGSGIGRRGAEVHWGVAGRMGIAWLLTLPAAGVVGAVASFAASKGAVGLVGVLVMLIGAAIVVLAVARHTKVDHTNVNDSHEVTVRLSPEPEVAAATPAPVPVQATVADLLKPAAEKPGGHHREGTDGSNPRMAGSGAGR</sequence>
<evidence type="ECO:0000256" key="1">
    <source>
        <dbReference type="ARBA" id="ARBA00004141"/>
    </source>
</evidence>
<dbReference type="Pfam" id="PF01384">
    <property type="entry name" value="PHO4"/>
    <property type="match status" value="1"/>
</dbReference>
<gene>
    <name evidence="8" type="primary">PPA2042</name>
    <name evidence="8" type="ORF">PFCIRM138_09265</name>
</gene>
<dbReference type="PANTHER" id="PTHR11101">
    <property type="entry name" value="PHOSPHATE TRANSPORTER"/>
    <property type="match status" value="1"/>
</dbReference>
<keyword evidence="5 6" id="KW-0472">Membrane</keyword>
<feature type="transmembrane region" description="Helical" evidence="6">
    <location>
        <begin position="106"/>
        <end position="127"/>
    </location>
</feature>
<evidence type="ECO:0000256" key="7">
    <source>
        <dbReference type="SAM" id="MobiDB-lite"/>
    </source>
</evidence>
<evidence type="ECO:0000256" key="5">
    <source>
        <dbReference type="ARBA" id="ARBA00023136"/>
    </source>
</evidence>
<keyword evidence="6" id="KW-0592">Phosphate transport</keyword>
<evidence type="ECO:0000256" key="6">
    <source>
        <dbReference type="RuleBase" id="RU363058"/>
    </source>
</evidence>
<proteinExistence type="inferred from homology"/>
<feature type="transmembrane region" description="Helical" evidence="6">
    <location>
        <begin position="331"/>
        <end position="351"/>
    </location>
</feature>
<feature type="transmembrane region" description="Helical" evidence="6">
    <location>
        <begin position="41"/>
        <end position="60"/>
    </location>
</feature>
<keyword evidence="3 6" id="KW-0812">Transmembrane</keyword>
<feature type="region of interest" description="Disordered" evidence="7">
    <location>
        <begin position="396"/>
        <end position="424"/>
    </location>
</feature>
<keyword evidence="2 6" id="KW-0813">Transport</keyword>
<keyword evidence="4 6" id="KW-1133">Transmembrane helix</keyword>
<accession>A0A0B7NZA4</accession>
<comment type="subcellular location">
    <subcellularLocation>
        <location evidence="1 6">Membrane</location>
        <topology evidence="1 6">Multi-pass membrane protein</topology>
    </subcellularLocation>
</comment>
<dbReference type="GO" id="GO:0035435">
    <property type="term" value="P:phosphate ion transmembrane transport"/>
    <property type="evidence" value="ECO:0007669"/>
    <property type="project" value="TreeGrafter"/>
</dbReference>
<feature type="transmembrane region" description="Helical" evidence="6">
    <location>
        <begin position="81"/>
        <end position="100"/>
    </location>
</feature>
<reference evidence="8" key="1">
    <citation type="submission" date="2014-08" db="EMBL/GenBank/DDBJ databases">
        <authorList>
            <person name="Falentin Helene"/>
        </authorList>
    </citation>
    <scope>NUCLEOTIDE SEQUENCE</scope>
</reference>
<dbReference type="AlphaFoldDB" id="A0A0B7NZA4"/>
<dbReference type="InterPro" id="IPR001204">
    <property type="entry name" value="Phos_transporter"/>
</dbReference>
<dbReference type="GO" id="GO:0016020">
    <property type="term" value="C:membrane"/>
    <property type="evidence" value="ECO:0007669"/>
    <property type="project" value="UniProtKB-SubCell"/>
</dbReference>
<feature type="transmembrane region" description="Helical" evidence="6">
    <location>
        <begin position="216"/>
        <end position="235"/>
    </location>
</feature>